<proteinExistence type="predicted"/>
<dbReference type="AlphaFoldDB" id="A0A5B8SS18"/>
<dbReference type="EMBL" id="CP042382">
    <property type="protein sequence ID" value="QEA39952.1"/>
    <property type="molecule type" value="Genomic_DNA"/>
</dbReference>
<dbReference type="PROSITE" id="PS50914">
    <property type="entry name" value="BON"/>
    <property type="match status" value="1"/>
</dbReference>
<dbReference type="InterPro" id="IPR017080">
    <property type="entry name" value="UCP036990_CBS_BON"/>
</dbReference>
<evidence type="ECO:0000313" key="5">
    <source>
        <dbReference type="EMBL" id="QEA39952.1"/>
    </source>
</evidence>
<evidence type="ECO:0000313" key="6">
    <source>
        <dbReference type="Proteomes" id="UP000321272"/>
    </source>
</evidence>
<dbReference type="PANTHER" id="PTHR43080">
    <property type="entry name" value="CBS DOMAIN-CONTAINING PROTEIN CBSX3, MITOCHONDRIAL"/>
    <property type="match status" value="1"/>
</dbReference>
<dbReference type="Pfam" id="PF00571">
    <property type="entry name" value="CBS"/>
    <property type="match status" value="2"/>
</dbReference>
<dbReference type="PANTHER" id="PTHR43080:SF26">
    <property type="entry name" value="REGULATORY PROTEIN"/>
    <property type="match status" value="1"/>
</dbReference>
<dbReference type="RefSeq" id="WP_147185000.1">
    <property type="nucleotide sequence ID" value="NZ_CP042382.1"/>
</dbReference>
<keyword evidence="1 2" id="KW-0129">CBS domain</keyword>
<dbReference type="CDD" id="cd04586">
    <property type="entry name" value="CBS_pair_BON_assoc"/>
    <property type="match status" value="1"/>
</dbReference>
<feature type="domain" description="BON" evidence="3">
    <location>
        <begin position="153"/>
        <end position="221"/>
    </location>
</feature>
<name>A0A5B8SS18_9GAMM</name>
<gene>
    <name evidence="5" type="ORF">FGL86_13300</name>
</gene>
<keyword evidence="6" id="KW-1185">Reference proteome</keyword>
<evidence type="ECO:0000259" key="3">
    <source>
        <dbReference type="PROSITE" id="PS50914"/>
    </source>
</evidence>
<dbReference type="PIRSF" id="PIRSF036990">
    <property type="entry name" value="UCP036990_CBS_BON"/>
    <property type="match status" value="1"/>
</dbReference>
<feature type="domain" description="CBS" evidence="4">
    <location>
        <begin position="7"/>
        <end position="63"/>
    </location>
</feature>
<reference evidence="5 6" key="1">
    <citation type="submission" date="2019-06" db="EMBL/GenBank/DDBJ databases">
        <title>Genome analyses of bacteria isolated from kimchi.</title>
        <authorList>
            <person name="Lee S."/>
            <person name="Ahn S."/>
            <person name="Roh S."/>
        </authorList>
    </citation>
    <scope>NUCLEOTIDE SEQUENCE [LARGE SCALE GENOMIC DNA]</scope>
    <source>
        <strain evidence="5 6">CBA4606</strain>
    </source>
</reference>
<organism evidence="5 6">
    <name type="scientific">Pistricoccus aurantiacus</name>
    <dbReference type="NCBI Taxonomy" id="1883414"/>
    <lineage>
        <taxon>Bacteria</taxon>
        <taxon>Pseudomonadati</taxon>
        <taxon>Pseudomonadota</taxon>
        <taxon>Gammaproteobacteria</taxon>
        <taxon>Oceanospirillales</taxon>
        <taxon>Halomonadaceae</taxon>
        <taxon>Pistricoccus</taxon>
    </lineage>
</organism>
<dbReference type="SUPFAM" id="SSF54631">
    <property type="entry name" value="CBS-domain pair"/>
    <property type="match status" value="1"/>
</dbReference>
<dbReference type="InterPro" id="IPR051257">
    <property type="entry name" value="Diverse_CBS-Domain"/>
</dbReference>
<dbReference type="SMART" id="SM00116">
    <property type="entry name" value="CBS"/>
    <property type="match status" value="2"/>
</dbReference>
<evidence type="ECO:0000256" key="1">
    <source>
        <dbReference type="ARBA" id="ARBA00023122"/>
    </source>
</evidence>
<dbReference type="InterPro" id="IPR046342">
    <property type="entry name" value="CBS_dom_sf"/>
</dbReference>
<dbReference type="KEGG" id="paur:FGL86_13300"/>
<dbReference type="InterPro" id="IPR007055">
    <property type="entry name" value="BON_dom"/>
</dbReference>
<sequence>MRAADVMTTKVISVALESEVREIASLLAEHGISAVPVVDSEQRVLGIVSEGDLIRRIENDEDSHKSWWLKLFSGTSVVDYVKAHGRCAGEVMTPDPLTVSEDEPLHRIAGLLEKYRIKRVPVVRDGRLVGIVSRSNLLRGFATAEPEIEASIDDRNIRKAIYKELKALSGLWDEHLTVIVSNGCVQLWGLVETKEQRWAVQVAAENAPGVKQVINHLGLRPRGIGGY</sequence>
<dbReference type="Gene3D" id="3.30.1340.30">
    <property type="match status" value="1"/>
</dbReference>
<protein>
    <submittedName>
        <fullName evidence="5">CBS domain-containing protein</fullName>
    </submittedName>
</protein>
<dbReference type="OrthoDB" id="9790355at2"/>
<dbReference type="InterPro" id="IPR000644">
    <property type="entry name" value="CBS_dom"/>
</dbReference>
<feature type="domain" description="CBS" evidence="4">
    <location>
        <begin position="92"/>
        <end position="147"/>
    </location>
</feature>
<evidence type="ECO:0000256" key="2">
    <source>
        <dbReference type="PROSITE-ProRule" id="PRU00703"/>
    </source>
</evidence>
<evidence type="ECO:0000259" key="4">
    <source>
        <dbReference type="PROSITE" id="PS51371"/>
    </source>
</evidence>
<dbReference type="Gene3D" id="3.10.580.10">
    <property type="entry name" value="CBS-domain"/>
    <property type="match status" value="1"/>
</dbReference>
<dbReference type="Proteomes" id="UP000321272">
    <property type="component" value="Chromosome"/>
</dbReference>
<dbReference type="Pfam" id="PF04972">
    <property type="entry name" value="BON"/>
    <property type="match status" value="1"/>
</dbReference>
<accession>A0A5B8SS18</accession>
<dbReference type="PROSITE" id="PS51371">
    <property type="entry name" value="CBS"/>
    <property type="match status" value="2"/>
</dbReference>